<reference evidence="1 2" key="1">
    <citation type="submission" date="2013-11" db="EMBL/GenBank/DDBJ databases">
        <title>Draft genome of the bovine lungworm Dictyocaulus viviparus.</title>
        <authorList>
            <person name="Mitreva M."/>
        </authorList>
    </citation>
    <scope>NUCLEOTIDE SEQUENCE [LARGE SCALE GENOMIC DNA]</scope>
    <source>
        <strain evidence="1 2">HannoverDv2000</strain>
    </source>
</reference>
<dbReference type="Proteomes" id="UP000053766">
    <property type="component" value="Unassembled WGS sequence"/>
</dbReference>
<dbReference type="EMBL" id="KN716153">
    <property type="protein sequence ID" value="KJH53341.1"/>
    <property type="molecule type" value="Genomic_DNA"/>
</dbReference>
<proteinExistence type="predicted"/>
<evidence type="ECO:0000313" key="1">
    <source>
        <dbReference type="EMBL" id="KJH53341.1"/>
    </source>
</evidence>
<protein>
    <recommendedName>
        <fullName evidence="3">Ankyrin repeat protein</fullName>
    </recommendedName>
</protein>
<accession>A0A0D8YFB8</accession>
<keyword evidence="2" id="KW-1185">Reference proteome</keyword>
<name>A0A0D8YFB8_DICVI</name>
<organism evidence="1 2">
    <name type="scientific">Dictyocaulus viviparus</name>
    <name type="common">Bovine lungworm</name>
    <dbReference type="NCBI Taxonomy" id="29172"/>
    <lineage>
        <taxon>Eukaryota</taxon>
        <taxon>Metazoa</taxon>
        <taxon>Ecdysozoa</taxon>
        <taxon>Nematoda</taxon>
        <taxon>Chromadorea</taxon>
        <taxon>Rhabditida</taxon>
        <taxon>Rhabditina</taxon>
        <taxon>Rhabditomorpha</taxon>
        <taxon>Strongyloidea</taxon>
        <taxon>Metastrongylidae</taxon>
        <taxon>Dictyocaulus</taxon>
    </lineage>
</organism>
<sequence>MYLFLYLGSGALLEATRSDAIRIVNFLHDRGAVDTDNRALRLAVKNKNFKLVRVFLTRLVFPDPEFKVNKKNVDVGQVKVYFHSSYKPIECNNIIEYDILSPSESLPIHVGSNLLPSSLCPSRAAMLNWSSASLRVLQSDWFIAAALQINPRLRTTKCAP</sequence>
<evidence type="ECO:0000313" key="2">
    <source>
        <dbReference type="Proteomes" id="UP000053766"/>
    </source>
</evidence>
<dbReference type="AlphaFoldDB" id="A0A0D8YFB8"/>
<dbReference type="STRING" id="29172.A0A0D8YFB8"/>
<gene>
    <name evidence="1" type="ORF">DICVIV_00464</name>
</gene>
<evidence type="ECO:0008006" key="3">
    <source>
        <dbReference type="Google" id="ProtNLM"/>
    </source>
</evidence>
<reference evidence="2" key="2">
    <citation type="journal article" date="2016" name="Sci. Rep.">
        <title>Dictyocaulus viviparus genome, variome and transcriptome elucidate lungworm biology and support future intervention.</title>
        <authorList>
            <person name="McNulty S.N."/>
            <person name="Strube C."/>
            <person name="Rosa B.A."/>
            <person name="Martin J.C."/>
            <person name="Tyagi R."/>
            <person name="Choi Y.J."/>
            <person name="Wang Q."/>
            <person name="Hallsworth Pepin K."/>
            <person name="Zhang X."/>
            <person name="Ozersky P."/>
            <person name="Wilson R.K."/>
            <person name="Sternberg P.W."/>
            <person name="Gasser R.B."/>
            <person name="Mitreva M."/>
        </authorList>
    </citation>
    <scope>NUCLEOTIDE SEQUENCE [LARGE SCALE GENOMIC DNA]</scope>
    <source>
        <strain evidence="2">HannoverDv2000</strain>
    </source>
</reference>